<comment type="caution">
    <text evidence="1">The sequence shown here is derived from an EMBL/GenBank/DDBJ whole genome shotgun (WGS) entry which is preliminary data.</text>
</comment>
<keyword evidence="2" id="KW-1185">Reference proteome</keyword>
<dbReference type="Proteomes" id="UP000606786">
    <property type="component" value="Unassembled WGS sequence"/>
</dbReference>
<accession>A0A811V8U4</accession>
<dbReference type="SUPFAM" id="SSF53474">
    <property type="entry name" value="alpha/beta-Hydrolases"/>
    <property type="match status" value="1"/>
</dbReference>
<dbReference type="InterPro" id="IPR029058">
    <property type="entry name" value="AB_hydrolase_fold"/>
</dbReference>
<dbReference type="OrthoDB" id="9974421at2759"/>
<dbReference type="AlphaFoldDB" id="A0A811V8U4"/>
<organism evidence="1 2">
    <name type="scientific">Ceratitis capitata</name>
    <name type="common">Mediterranean fruit fly</name>
    <name type="synonym">Tephritis capitata</name>
    <dbReference type="NCBI Taxonomy" id="7213"/>
    <lineage>
        <taxon>Eukaryota</taxon>
        <taxon>Metazoa</taxon>
        <taxon>Ecdysozoa</taxon>
        <taxon>Arthropoda</taxon>
        <taxon>Hexapoda</taxon>
        <taxon>Insecta</taxon>
        <taxon>Pterygota</taxon>
        <taxon>Neoptera</taxon>
        <taxon>Endopterygota</taxon>
        <taxon>Diptera</taxon>
        <taxon>Brachycera</taxon>
        <taxon>Muscomorpha</taxon>
        <taxon>Tephritoidea</taxon>
        <taxon>Tephritidae</taxon>
        <taxon>Ceratitis</taxon>
        <taxon>Ceratitis</taxon>
    </lineage>
</organism>
<dbReference type="Gene3D" id="3.40.50.1820">
    <property type="entry name" value="alpha/beta hydrolase"/>
    <property type="match status" value="1"/>
</dbReference>
<proteinExistence type="predicted"/>
<sequence>MLPSPAMTSNRLRDELRLNCRQKLFPRILETTPAGISRKQFKHFGQLISSGNFQKFDYQSKEENFRQYNRHTPPEYNLRNVRVPLQLFFGTRDLLLVKEDVVRLLQKLKNTKYVLHELRGFNHIDMLYSNMAPRLIYKRIVNDVKDFNLKN</sequence>
<dbReference type="EMBL" id="CAJHJT010000056">
    <property type="protein sequence ID" value="CAD7011371.1"/>
    <property type="molecule type" value="Genomic_DNA"/>
</dbReference>
<evidence type="ECO:0000313" key="1">
    <source>
        <dbReference type="EMBL" id="CAD7011371.1"/>
    </source>
</evidence>
<name>A0A811V8U4_CERCA</name>
<dbReference type="PANTHER" id="PTHR11005">
    <property type="entry name" value="LYSOSOMAL ACID LIPASE-RELATED"/>
    <property type="match status" value="1"/>
</dbReference>
<evidence type="ECO:0000313" key="2">
    <source>
        <dbReference type="Proteomes" id="UP000606786"/>
    </source>
</evidence>
<reference evidence="1" key="1">
    <citation type="submission" date="2020-11" db="EMBL/GenBank/DDBJ databases">
        <authorList>
            <person name="Whitehead M."/>
        </authorList>
    </citation>
    <scope>NUCLEOTIDE SEQUENCE</scope>
    <source>
        <strain evidence="1">EGII</strain>
    </source>
</reference>
<gene>
    <name evidence="1" type="ORF">CCAP1982_LOCUS19472</name>
</gene>
<protein>
    <submittedName>
        <fullName evidence="1">(Mediterranean fruit fly) hypothetical protein</fullName>
    </submittedName>
</protein>